<gene>
    <name evidence="3" type="ORF">C442_05496</name>
</gene>
<dbReference type="PATRIC" id="fig|1227452.3.peg.1097"/>
<accession>M0KQ14</accession>
<evidence type="ECO:0000259" key="2">
    <source>
        <dbReference type="Pfam" id="PF23458"/>
    </source>
</evidence>
<dbReference type="Pfam" id="PF23458">
    <property type="entry name" value="DUF7130"/>
    <property type="match status" value="1"/>
</dbReference>
<feature type="region of interest" description="Disordered" evidence="1">
    <location>
        <begin position="83"/>
        <end position="102"/>
    </location>
</feature>
<feature type="compositionally biased region" description="Basic and acidic residues" evidence="1">
    <location>
        <begin position="91"/>
        <end position="102"/>
    </location>
</feature>
<name>M0KQ14_9EURY</name>
<comment type="caution">
    <text evidence="3">The sequence shown here is derived from an EMBL/GenBank/DDBJ whole genome shotgun (WGS) entry which is preliminary data.</text>
</comment>
<dbReference type="RefSeq" id="WP_008308495.1">
    <property type="nucleotide sequence ID" value="NZ_AOLW01000012.1"/>
</dbReference>
<dbReference type="InterPro" id="IPR055554">
    <property type="entry name" value="DUF7130"/>
</dbReference>
<sequence length="102" mass="10992">MSDNLATTDESIEPGEPVYTKAGQLVGRVSGFTDDGFEVETVETGASDGVDQEEIPGQEFGEGYLMWQCEECGEMGELEDSFPSACPSCDAPREALSEVRED</sequence>
<dbReference type="SUPFAM" id="SSF57802">
    <property type="entry name" value="Rubredoxin-like"/>
    <property type="match status" value="1"/>
</dbReference>
<evidence type="ECO:0000313" key="4">
    <source>
        <dbReference type="Proteomes" id="UP000011623"/>
    </source>
</evidence>
<organism evidence="3 4">
    <name type="scientific">Haloarcula amylolytica JCM 13557</name>
    <dbReference type="NCBI Taxonomy" id="1227452"/>
    <lineage>
        <taxon>Archaea</taxon>
        <taxon>Methanobacteriati</taxon>
        <taxon>Methanobacteriota</taxon>
        <taxon>Stenosarchaea group</taxon>
        <taxon>Halobacteria</taxon>
        <taxon>Halobacteriales</taxon>
        <taxon>Haloarculaceae</taxon>
        <taxon>Haloarcula</taxon>
    </lineage>
</organism>
<protein>
    <recommendedName>
        <fullName evidence="2">DUF7130 domain-containing protein</fullName>
    </recommendedName>
</protein>
<dbReference type="Proteomes" id="UP000011623">
    <property type="component" value="Unassembled WGS sequence"/>
</dbReference>
<proteinExistence type="predicted"/>
<dbReference type="AlphaFoldDB" id="M0KQ14"/>
<feature type="domain" description="DUF7130" evidence="2">
    <location>
        <begin position="14"/>
        <end position="102"/>
    </location>
</feature>
<dbReference type="EMBL" id="AOLW01000012">
    <property type="protein sequence ID" value="EMA23291.1"/>
    <property type="molecule type" value="Genomic_DNA"/>
</dbReference>
<evidence type="ECO:0000313" key="3">
    <source>
        <dbReference type="EMBL" id="EMA23291.1"/>
    </source>
</evidence>
<keyword evidence="4" id="KW-1185">Reference proteome</keyword>
<evidence type="ECO:0000256" key="1">
    <source>
        <dbReference type="SAM" id="MobiDB-lite"/>
    </source>
</evidence>
<reference evidence="3 4" key="1">
    <citation type="journal article" date="2014" name="PLoS Genet.">
        <title>Phylogenetically driven sequencing of extremely halophilic archaea reveals strategies for static and dynamic osmo-response.</title>
        <authorList>
            <person name="Becker E.A."/>
            <person name="Seitzer P.M."/>
            <person name="Tritt A."/>
            <person name="Larsen D."/>
            <person name="Krusor M."/>
            <person name="Yao A.I."/>
            <person name="Wu D."/>
            <person name="Madern D."/>
            <person name="Eisen J.A."/>
            <person name="Darling A.E."/>
            <person name="Facciotti M.T."/>
        </authorList>
    </citation>
    <scope>NUCLEOTIDE SEQUENCE [LARGE SCALE GENOMIC DNA]</scope>
    <source>
        <strain evidence="3 4">JCM 13557</strain>
    </source>
</reference>